<organism evidence="1 2">
    <name type="scientific">Hibiscus sabdariffa</name>
    <name type="common">roselle</name>
    <dbReference type="NCBI Taxonomy" id="183260"/>
    <lineage>
        <taxon>Eukaryota</taxon>
        <taxon>Viridiplantae</taxon>
        <taxon>Streptophyta</taxon>
        <taxon>Embryophyta</taxon>
        <taxon>Tracheophyta</taxon>
        <taxon>Spermatophyta</taxon>
        <taxon>Magnoliopsida</taxon>
        <taxon>eudicotyledons</taxon>
        <taxon>Gunneridae</taxon>
        <taxon>Pentapetalae</taxon>
        <taxon>rosids</taxon>
        <taxon>malvids</taxon>
        <taxon>Malvales</taxon>
        <taxon>Malvaceae</taxon>
        <taxon>Malvoideae</taxon>
        <taxon>Hibiscus</taxon>
    </lineage>
</organism>
<gene>
    <name evidence="1" type="ORF">V6N11_002655</name>
</gene>
<protein>
    <submittedName>
        <fullName evidence="1">Uncharacterized protein</fullName>
    </submittedName>
</protein>
<dbReference type="EMBL" id="JBBPBN010000015">
    <property type="protein sequence ID" value="KAK9022383.1"/>
    <property type="molecule type" value="Genomic_DNA"/>
</dbReference>
<name>A0ABR2SAU4_9ROSI</name>
<evidence type="ECO:0000313" key="1">
    <source>
        <dbReference type="EMBL" id="KAK9022383.1"/>
    </source>
</evidence>
<keyword evidence="2" id="KW-1185">Reference proteome</keyword>
<dbReference type="Proteomes" id="UP001396334">
    <property type="component" value="Unassembled WGS sequence"/>
</dbReference>
<proteinExistence type="predicted"/>
<reference evidence="1 2" key="1">
    <citation type="journal article" date="2024" name="G3 (Bethesda)">
        <title>Genome assembly of Hibiscus sabdariffa L. provides insights into metabolisms of medicinal natural products.</title>
        <authorList>
            <person name="Kim T."/>
        </authorList>
    </citation>
    <scope>NUCLEOTIDE SEQUENCE [LARGE SCALE GENOMIC DNA]</scope>
    <source>
        <strain evidence="1">TK-2024</strain>
        <tissue evidence="1">Old leaves</tissue>
    </source>
</reference>
<comment type="caution">
    <text evidence="1">The sequence shown here is derived from an EMBL/GenBank/DDBJ whole genome shotgun (WGS) entry which is preliminary data.</text>
</comment>
<sequence>MKGRRVFSLAQREVVLSLLEGEQLEDTHKPIPRSSIQARPELNRLLLLAMEMTISTADGQVEMVNELGSGFRPQVMDSNISKISGQGVGKEKQQEACVKHMAHGTWED</sequence>
<accession>A0ABR2SAU4</accession>
<evidence type="ECO:0000313" key="2">
    <source>
        <dbReference type="Proteomes" id="UP001396334"/>
    </source>
</evidence>